<keyword evidence="3" id="KW-1185">Reference proteome</keyword>
<organism evidence="2 3">
    <name type="scientific">Cohnella hongkongensis</name>
    <dbReference type="NCBI Taxonomy" id="178337"/>
    <lineage>
        <taxon>Bacteria</taxon>
        <taxon>Bacillati</taxon>
        <taxon>Bacillota</taxon>
        <taxon>Bacilli</taxon>
        <taxon>Bacillales</taxon>
        <taxon>Paenibacillaceae</taxon>
        <taxon>Cohnella</taxon>
    </lineage>
</organism>
<dbReference type="Pfam" id="PF02613">
    <property type="entry name" value="Nitrate_red_del"/>
    <property type="match status" value="1"/>
</dbReference>
<proteinExistence type="predicted"/>
<dbReference type="EMBL" id="JBHSEP010000003">
    <property type="protein sequence ID" value="MFC4597992.1"/>
    <property type="molecule type" value="Genomic_DNA"/>
</dbReference>
<dbReference type="NCBIfam" id="TIGR00684">
    <property type="entry name" value="narJ"/>
    <property type="match status" value="1"/>
</dbReference>
<dbReference type="InterPro" id="IPR036411">
    <property type="entry name" value="TorD-like_sf"/>
</dbReference>
<dbReference type="Proteomes" id="UP001596028">
    <property type="component" value="Unassembled WGS sequence"/>
</dbReference>
<evidence type="ECO:0000313" key="3">
    <source>
        <dbReference type="Proteomes" id="UP001596028"/>
    </source>
</evidence>
<dbReference type="RefSeq" id="WP_378093763.1">
    <property type="nucleotide sequence ID" value="NZ_JBHSEP010000003.1"/>
</dbReference>
<comment type="caution">
    <text evidence="2">The sequence shown here is derived from an EMBL/GenBank/DDBJ whole genome shotgun (WGS) entry which is preliminary data.</text>
</comment>
<dbReference type="PANTHER" id="PTHR43680">
    <property type="entry name" value="NITRATE REDUCTASE MOLYBDENUM COFACTOR ASSEMBLY CHAPERONE"/>
    <property type="match status" value="1"/>
</dbReference>
<evidence type="ECO:0000313" key="2">
    <source>
        <dbReference type="EMBL" id="MFC4597992.1"/>
    </source>
</evidence>
<dbReference type="SUPFAM" id="SSF89155">
    <property type="entry name" value="TorD-like"/>
    <property type="match status" value="1"/>
</dbReference>
<keyword evidence="1" id="KW-0534">Nitrate assimilation</keyword>
<accession>A0ABV9F7R5</accession>
<dbReference type="Gene3D" id="1.10.3480.10">
    <property type="entry name" value="TorD-like"/>
    <property type="match status" value="1"/>
</dbReference>
<evidence type="ECO:0000256" key="1">
    <source>
        <dbReference type="ARBA" id="ARBA00023063"/>
    </source>
</evidence>
<reference evidence="3" key="1">
    <citation type="journal article" date="2019" name="Int. J. Syst. Evol. Microbiol.">
        <title>The Global Catalogue of Microorganisms (GCM) 10K type strain sequencing project: providing services to taxonomists for standard genome sequencing and annotation.</title>
        <authorList>
            <consortium name="The Broad Institute Genomics Platform"/>
            <consortium name="The Broad Institute Genome Sequencing Center for Infectious Disease"/>
            <person name="Wu L."/>
            <person name="Ma J."/>
        </authorList>
    </citation>
    <scope>NUCLEOTIDE SEQUENCE [LARGE SCALE GENOMIC DNA]</scope>
    <source>
        <strain evidence="3">CCUG 49571</strain>
    </source>
</reference>
<dbReference type="InterPro" id="IPR020945">
    <property type="entry name" value="DMSO/NO3_reduct_chaperone"/>
</dbReference>
<protein>
    <submittedName>
        <fullName evidence="2">Nitrate reductase molybdenum cofactor assembly chaperone</fullName>
    </submittedName>
</protein>
<name>A0ABV9F7R5_9BACL</name>
<dbReference type="InterPro" id="IPR003765">
    <property type="entry name" value="NO3_reductase_chaperone_NarJ"/>
</dbReference>
<gene>
    <name evidence="2" type="primary">narJ</name>
    <name evidence="2" type="ORF">ACFO3S_07035</name>
</gene>
<dbReference type="PANTHER" id="PTHR43680:SF2">
    <property type="entry name" value="NITRATE REDUCTASE MOLYBDENUM COFACTOR ASSEMBLY CHAPERONE NARJ"/>
    <property type="match status" value="1"/>
</dbReference>
<sequence>MNIKTTQAMCGLLSYLFQYPDPFWREQLPVCREEAQAFPDPEARRILSAFVQLAEETDDMQWQAGYVRAFDFGKRSNLYLTYAQHGDERERGPALLELKRRYAAVGLELTGSELPDYLPLVLEFAAVAPWDAAEAVLAGRARALQSIGRELAEAASPYSALIELLLRHVPNEPPAQALEPVMATRGGS</sequence>